<reference evidence="2 4" key="3">
    <citation type="submission" date="2016-11" db="EMBL/GenBank/DDBJ databases">
        <title>Whole genomes of Flavobacteriaceae.</title>
        <authorList>
            <person name="Stine C."/>
            <person name="Li C."/>
            <person name="Tadesse D."/>
        </authorList>
    </citation>
    <scope>NUCLEOTIDE SEQUENCE [LARGE SCALE GENOMIC DNA]</scope>
    <source>
        <strain evidence="2 4">ATCC BAA-2541</strain>
    </source>
</reference>
<dbReference type="EMBL" id="MUHG01000016">
    <property type="protein sequence ID" value="OXB20156.1"/>
    <property type="molecule type" value="Genomic_DNA"/>
</dbReference>
<dbReference type="STRING" id="1278819.BHE19_15110"/>
<evidence type="ECO:0000313" key="3">
    <source>
        <dbReference type="Proteomes" id="UP000180252"/>
    </source>
</evidence>
<protein>
    <submittedName>
        <fullName evidence="1">Uncharacterized protein</fullName>
    </submittedName>
</protein>
<dbReference type="RefSeq" id="WP_070908159.1">
    <property type="nucleotide sequence ID" value="NZ_MIKE01000025.1"/>
</dbReference>
<gene>
    <name evidence="2" type="ORF">B0A71_08885</name>
    <name evidence="1" type="ORF">BHE19_15110</name>
</gene>
<dbReference type="AlphaFoldDB" id="A0A1S1J3W9"/>
<evidence type="ECO:0000313" key="2">
    <source>
        <dbReference type="EMBL" id="OXB20156.1"/>
    </source>
</evidence>
<accession>A0A1S1J3W9</accession>
<sequence>MKPLKFIGIILLLLLPFLSGGESGKHTAELTICQLQENFTASEVPQFSSSALVSPKDLDIHFIVKKKIKHRATTSDSSTLKTPYYTKLVPFRIFKNRLIYGMATVYQIQRHTHLHLYQLF</sequence>
<name>A0A1S1J3W9_9FLAO</name>
<evidence type="ECO:0000313" key="1">
    <source>
        <dbReference type="EMBL" id="OHT44244.1"/>
    </source>
</evidence>
<evidence type="ECO:0000313" key="4">
    <source>
        <dbReference type="Proteomes" id="UP000198319"/>
    </source>
</evidence>
<comment type="caution">
    <text evidence="1">The sequence shown here is derived from an EMBL/GenBank/DDBJ whole genome shotgun (WGS) entry which is preliminary data.</text>
</comment>
<proteinExistence type="predicted"/>
<organism evidence="1 3">
    <name type="scientific">Flavobacterium tructae</name>
    <dbReference type="NCBI Taxonomy" id="1114873"/>
    <lineage>
        <taxon>Bacteria</taxon>
        <taxon>Pseudomonadati</taxon>
        <taxon>Bacteroidota</taxon>
        <taxon>Flavobacteriia</taxon>
        <taxon>Flavobacteriales</taxon>
        <taxon>Flavobacteriaceae</taxon>
        <taxon>Flavobacterium</taxon>
    </lineage>
</organism>
<keyword evidence="4" id="KW-1185">Reference proteome</keyword>
<reference evidence="3" key="2">
    <citation type="submission" date="2016-09" db="EMBL/GenBank/DDBJ databases">
        <authorList>
            <person name="Chen S."/>
            <person name="Walker E."/>
        </authorList>
    </citation>
    <scope>NUCLEOTIDE SEQUENCE [LARGE SCALE GENOMIC DNA]</scope>
    <source>
        <strain evidence="3">MSU</strain>
    </source>
</reference>
<dbReference type="Proteomes" id="UP000198319">
    <property type="component" value="Unassembled WGS sequence"/>
</dbReference>
<dbReference type="OrthoDB" id="1374698at2"/>
<reference evidence="1" key="1">
    <citation type="submission" date="2016-09" db="EMBL/GenBank/DDBJ databases">
        <authorList>
            <person name="Capua I."/>
            <person name="De Benedictis P."/>
            <person name="Joannis T."/>
            <person name="Lombin L.H."/>
            <person name="Cattoli G."/>
        </authorList>
    </citation>
    <scope>NUCLEOTIDE SEQUENCE [LARGE SCALE GENOMIC DNA]</scope>
    <source>
        <strain evidence="1">MSU</strain>
    </source>
</reference>
<dbReference type="Proteomes" id="UP000180252">
    <property type="component" value="Unassembled WGS sequence"/>
</dbReference>
<dbReference type="EMBL" id="MIKE01000025">
    <property type="protein sequence ID" value="OHT44244.1"/>
    <property type="molecule type" value="Genomic_DNA"/>
</dbReference>